<evidence type="ECO:0000256" key="3">
    <source>
        <dbReference type="ARBA" id="ARBA00009184"/>
    </source>
</evidence>
<dbReference type="SFLD" id="SFLDG01136">
    <property type="entry name" value="C1.6:_Phosphoserine_Phosphatas"/>
    <property type="match status" value="1"/>
</dbReference>
<dbReference type="Gene3D" id="3.40.50.1000">
    <property type="entry name" value="HAD superfamily/HAD-like"/>
    <property type="match status" value="1"/>
</dbReference>
<evidence type="ECO:0000256" key="6">
    <source>
        <dbReference type="ARBA" id="ARBA00022605"/>
    </source>
</evidence>
<organism evidence="15 16">
    <name type="scientific">Pacificimonas flava</name>
    <dbReference type="NCBI Taxonomy" id="1234595"/>
    <lineage>
        <taxon>Bacteria</taxon>
        <taxon>Pseudomonadati</taxon>
        <taxon>Pseudomonadota</taxon>
        <taxon>Alphaproteobacteria</taxon>
        <taxon>Sphingomonadales</taxon>
        <taxon>Sphingosinicellaceae</taxon>
        <taxon>Pacificimonas</taxon>
    </lineage>
</organism>
<dbReference type="OrthoDB" id="9792539at2"/>
<dbReference type="EMBL" id="AMRV01000011">
    <property type="protein sequence ID" value="EMD81995.1"/>
    <property type="molecule type" value="Genomic_DNA"/>
</dbReference>
<dbReference type="SFLD" id="SFLDS00003">
    <property type="entry name" value="Haloacid_Dehalogenase"/>
    <property type="match status" value="1"/>
</dbReference>
<evidence type="ECO:0000256" key="11">
    <source>
        <dbReference type="ARBA" id="ARBA00031693"/>
    </source>
</evidence>
<dbReference type="Proteomes" id="UP000011717">
    <property type="component" value="Unassembled WGS sequence"/>
</dbReference>
<dbReference type="NCBIfam" id="TIGR01488">
    <property type="entry name" value="HAD-SF-IB"/>
    <property type="match status" value="1"/>
</dbReference>
<dbReference type="GO" id="GO:0006564">
    <property type="term" value="P:L-serine biosynthetic process"/>
    <property type="evidence" value="ECO:0007669"/>
    <property type="project" value="UniProtKB-KW"/>
</dbReference>
<comment type="catalytic activity">
    <reaction evidence="13">
        <text>O-phospho-D-serine + H2O = D-serine + phosphate</text>
        <dbReference type="Rhea" id="RHEA:24873"/>
        <dbReference type="ChEBI" id="CHEBI:15377"/>
        <dbReference type="ChEBI" id="CHEBI:35247"/>
        <dbReference type="ChEBI" id="CHEBI:43474"/>
        <dbReference type="ChEBI" id="CHEBI:58680"/>
        <dbReference type="EC" id="3.1.3.3"/>
    </reaction>
</comment>
<evidence type="ECO:0000256" key="2">
    <source>
        <dbReference type="ARBA" id="ARBA00005135"/>
    </source>
</evidence>
<keyword evidence="9" id="KW-0460">Magnesium</keyword>
<evidence type="ECO:0000256" key="8">
    <source>
        <dbReference type="ARBA" id="ARBA00022801"/>
    </source>
</evidence>
<comment type="cofactor">
    <cofactor evidence="1">
        <name>Mg(2+)</name>
        <dbReference type="ChEBI" id="CHEBI:18420"/>
    </cofactor>
</comment>
<dbReference type="InterPro" id="IPR050582">
    <property type="entry name" value="HAD-like_SerB"/>
</dbReference>
<dbReference type="NCBIfam" id="TIGR00338">
    <property type="entry name" value="serB"/>
    <property type="match status" value="1"/>
</dbReference>
<dbReference type="RefSeq" id="WP_008603615.1">
    <property type="nucleotide sequence ID" value="NZ_AMRV01000011.1"/>
</dbReference>
<keyword evidence="16" id="KW-1185">Reference proteome</keyword>
<evidence type="ECO:0000256" key="1">
    <source>
        <dbReference type="ARBA" id="ARBA00001946"/>
    </source>
</evidence>
<gene>
    <name evidence="15" type="ORF">C725_2651</name>
</gene>
<evidence type="ECO:0000256" key="7">
    <source>
        <dbReference type="ARBA" id="ARBA00022723"/>
    </source>
</evidence>
<evidence type="ECO:0000256" key="4">
    <source>
        <dbReference type="ARBA" id="ARBA00012640"/>
    </source>
</evidence>
<dbReference type="SFLD" id="SFLDF00029">
    <property type="entry name" value="phosphoserine_phosphatase"/>
    <property type="match status" value="1"/>
</dbReference>
<comment type="similarity">
    <text evidence="3">Belongs to the HAD-like hydrolase superfamily. SerB family.</text>
</comment>
<feature type="active site" description="Proton donor" evidence="14">
    <location>
        <position position="83"/>
    </location>
</feature>
<dbReference type="SUPFAM" id="SSF56784">
    <property type="entry name" value="HAD-like"/>
    <property type="match status" value="1"/>
</dbReference>
<evidence type="ECO:0000313" key="15">
    <source>
        <dbReference type="EMBL" id="EMD81995.1"/>
    </source>
</evidence>
<dbReference type="GO" id="GO:0000287">
    <property type="term" value="F:magnesium ion binding"/>
    <property type="evidence" value="ECO:0007669"/>
    <property type="project" value="TreeGrafter"/>
</dbReference>
<keyword evidence="6" id="KW-0028">Amino-acid biosynthesis</keyword>
<reference evidence="15 16" key="1">
    <citation type="journal article" date="2013" name="Genome Announc.">
        <title>Draft Genome Sequence of Strain JLT2015T, Belonging to the Family Sphingomonadaceae of the Alphaproteobacteria.</title>
        <authorList>
            <person name="Tang K."/>
            <person name="Liu K."/>
            <person name="Li S."/>
            <person name="Jiao N."/>
        </authorList>
    </citation>
    <scope>NUCLEOTIDE SEQUENCE [LARGE SCALE GENOMIC DNA]</scope>
    <source>
        <strain evidence="15 16">JLT2015</strain>
    </source>
</reference>
<keyword evidence="7" id="KW-0479">Metal-binding</keyword>
<evidence type="ECO:0000256" key="13">
    <source>
        <dbReference type="ARBA" id="ARBA00048523"/>
    </source>
</evidence>
<comment type="caution">
    <text evidence="15">The sequence shown here is derived from an EMBL/GenBank/DDBJ whole genome shotgun (WGS) entry which is preliminary data.</text>
</comment>
<dbReference type="AlphaFoldDB" id="M2S9D2"/>
<dbReference type="PANTHER" id="PTHR43344:SF2">
    <property type="entry name" value="PHOSPHOSERINE PHOSPHATASE"/>
    <property type="match status" value="1"/>
</dbReference>
<dbReference type="InterPro" id="IPR023214">
    <property type="entry name" value="HAD_sf"/>
</dbReference>
<protein>
    <recommendedName>
        <fullName evidence="5">Phosphoserine phosphatase</fullName>
        <ecNumber evidence="4">3.1.3.3</ecNumber>
    </recommendedName>
    <alternativeName>
        <fullName evidence="11">O-phosphoserine phosphohydrolase</fullName>
    </alternativeName>
</protein>
<comment type="pathway">
    <text evidence="2">Amino-acid biosynthesis; L-serine biosynthesis; L-serine from 3-phospho-D-glycerate: step 3/3.</text>
</comment>
<dbReference type="GO" id="GO:0005737">
    <property type="term" value="C:cytoplasm"/>
    <property type="evidence" value="ECO:0007669"/>
    <property type="project" value="TreeGrafter"/>
</dbReference>
<dbReference type="InterPro" id="IPR036412">
    <property type="entry name" value="HAD-like_sf"/>
</dbReference>
<dbReference type="EC" id="3.1.3.3" evidence="4"/>
<keyword evidence="8" id="KW-0378">Hydrolase</keyword>
<evidence type="ECO:0000256" key="10">
    <source>
        <dbReference type="ARBA" id="ARBA00023299"/>
    </source>
</evidence>
<dbReference type="Pfam" id="PF12710">
    <property type="entry name" value="HAD"/>
    <property type="match status" value="1"/>
</dbReference>
<evidence type="ECO:0000256" key="9">
    <source>
        <dbReference type="ARBA" id="ARBA00022842"/>
    </source>
</evidence>
<evidence type="ECO:0000313" key="16">
    <source>
        <dbReference type="Proteomes" id="UP000011717"/>
    </source>
</evidence>
<sequence length="293" mass="30936">MFSVTLVGTPTLSDADVSLASEISGGTFAGWLADDRAADLSLPVENVDAGALTVRIEAALPHADVFVQRQSERQRRLFVADMDSTMIAVECIDELADFANLKAEVAAVTEAAMRGELDFEAALRRRVSLLKGLDRSAIDRCREERVRFTPGAETLIATLRAERVRTVLVSGGFTAFAQPVADALGFDVVQANVLGLGADRLTGDLDGAVVDAVAKKALLLSEARQMGVPVSAAIAVGDGANDLQMVRAAGLGLAYRAKPALAEAADARIRNGDLTAILFALGIPQRRWTCSAD</sequence>
<comment type="catalytic activity">
    <reaction evidence="12">
        <text>O-phospho-L-serine + H2O = L-serine + phosphate</text>
        <dbReference type="Rhea" id="RHEA:21208"/>
        <dbReference type="ChEBI" id="CHEBI:15377"/>
        <dbReference type="ChEBI" id="CHEBI:33384"/>
        <dbReference type="ChEBI" id="CHEBI:43474"/>
        <dbReference type="ChEBI" id="CHEBI:57524"/>
        <dbReference type="EC" id="3.1.3.3"/>
    </reaction>
</comment>
<evidence type="ECO:0000256" key="12">
    <source>
        <dbReference type="ARBA" id="ARBA00048138"/>
    </source>
</evidence>
<name>M2S9D2_9SPHN</name>
<dbReference type="InterPro" id="IPR004469">
    <property type="entry name" value="PSP"/>
</dbReference>
<accession>M2S9D2</accession>
<feature type="active site" description="Nucleophile" evidence="14">
    <location>
        <position position="81"/>
    </location>
</feature>
<dbReference type="UniPathway" id="UPA00135">
    <property type="reaction ID" value="UER00198"/>
</dbReference>
<proteinExistence type="inferred from homology"/>
<dbReference type="SFLD" id="SFLDG01137">
    <property type="entry name" value="C1.6.1:_Phosphoserine_Phosphat"/>
    <property type="match status" value="1"/>
</dbReference>
<dbReference type="PANTHER" id="PTHR43344">
    <property type="entry name" value="PHOSPHOSERINE PHOSPHATASE"/>
    <property type="match status" value="1"/>
</dbReference>
<dbReference type="GO" id="GO:0036424">
    <property type="term" value="F:L-phosphoserine phosphatase activity"/>
    <property type="evidence" value="ECO:0007669"/>
    <property type="project" value="InterPro"/>
</dbReference>
<keyword evidence="10" id="KW-0718">Serine biosynthesis</keyword>
<evidence type="ECO:0000256" key="14">
    <source>
        <dbReference type="PIRSR" id="PIRSR604469-1"/>
    </source>
</evidence>
<evidence type="ECO:0000256" key="5">
    <source>
        <dbReference type="ARBA" id="ARBA00015196"/>
    </source>
</evidence>
<dbReference type="PATRIC" id="fig|1234595.3.peg.2652"/>